<dbReference type="EMBL" id="VYUY01000018">
    <property type="protein sequence ID" value="KAA9131162.1"/>
    <property type="molecule type" value="Genomic_DNA"/>
</dbReference>
<feature type="compositionally biased region" description="Polar residues" evidence="1">
    <location>
        <begin position="30"/>
        <end position="41"/>
    </location>
</feature>
<dbReference type="Proteomes" id="UP000326838">
    <property type="component" value="Unassembled WGS sequence"/>
</dbReference>
<comment type="caution">
    <text evidence="2">The sequence shown here is derived from an EMBL/GenBank/DDBJ whole genome shotgun (WGS) entry which is preliminary data.</text>
</comment>
<proteinExistence type="predicted"/>
<dbReference type="RefSeq" id="WP_191621872.1">
    <property type="nucleotide sequence ID" value="NZ_VYUY01000018.1"/>
</dbReference>
<evidence type="ECO:0000256" key="1">
    <source>
        <dbReference type="SAM" id="MobiDB-lite"/>
    </source>
</evidence>
<reference evidence="3" key="1">
    <citation type="submission" date="2019-09" db="EMBL/GenBank/DDBJ databases">
        <title>Mumia zhuanghuii sp. nov. isolated from the intestinal contents of plateau pika (Ochotona curzoniae) in the Qinghai-Tibet plateau of China.</title>
        <authorList>
            <person name="Tian Z."/>
        </authorList>
    </citation>
    <scope>NUCLEOTIDE SEQUENCE [LARGE SCALE GENOMIC DNA]</scope>
    <source>
        <strain evidence="3">L-033</strain>
    </source>
</reference>
<sequence length="144" mass="15543">MRTEYAREIGAFRTSDHNPQPQHAAASGSVEGTNVSLGTPSASQRAQARVNAAQGVKLGEPPRVLKGTAVVAVHLEGKRVRVPADWAVAFSSARRRDALLLREPCGTLHVVVVSDTDGLLHSLDGLPEDLVRDLVRRHFPRSAR</sequence>
<accession>A0A5N0T8B5</accession>
<organism evidence="2 3">
    <name type="scientific">Microbacterium caowuchunii</name>
    <dbReference type="NCBI Taxonomy" id="2614638"/>
    <lineage>
        <taxon>Bacteria</taxon>
        <taxon>Bacillati</taxon>
        <taxon>Actinomycetota</taxon>
        <taxon>Actinomycetes</taxon>
        <taxon>Micrococcales</taxon>
        <taxon>Microbacteriaceae</taxon>
        <taxon>Microbacterium</taxon>
    </lineage>
</organism>
<dbReference type="AlphaFoldDB" id="A0A5N0T8B5"/>
<name>A0A5N0T8B5_9MICO</name>
<feature type="region of interest" description="Disordered" evidence="1">
    <location>
        <begin position="1"/>
        <end position="41"/>
    </location>
</feature>
<protein>
    <submittedName>
        <fullName evidence="2">Uncharacterized protein</fullName>
    </submittedName>
</protein>
<gene>
    <name evidence="2" type="ORF">F6B40_12745</name>
</gene>
<evidence type="ECO:0000313" key="2">
    <source>
        <dbReference type="EMBL" id="KAA9131162.1"/>
    </source>
</evidence>
<keyword evidence="3" id="KW-1185">Reference proteome</keyword>
<evidence type="ECO:0000313" key="3">
    <source>
        <dbReference type="Proteomes" id="UP000326838"/>
    </source>
</evidence>